<dbReference type="RefSeq" id="WP_145025920.1">
    <property type="nucleotide sequence ID" value="NZ_VLLN01000042.1"/>
</dbReference>
<dbReference type="EMBL" id="VLLN01000042">
    <property type="protein sequence ID" value="TWJ13307.1"/>
    <property type="molecule type" value="Genomic_DNA"/>
</dbReference>
<dbReference type="Proteomes" id="UP000319449">
    <property type="component" value="Unassembled WGS sequence"/>
</dbReference>
<dbReference type="AlphaFoldDB" id="A0A562V6B8"/>
<sequence length="73" mass="7784">MSIPPISPNSVVVNPTELNPHVQVAQSATVAKSAAKADKAIEKTKTDSVTISRQAATMAARVQKQEDRQGKEK</sequence>
<protein>
    <submittedName>
        <fullName evidence="1">Uncharacterized protein</fullName>
    </submittedName>
</protein>
<evidence type="ECO:0000313" key="2">
    <source>
        <dbReference type="Proteomes" id="UP000319449"/>
    </source>
</evidence>
<reference evidence="1 2" key="1">
    <citation type="submission" date="2019-07" db="EMBL/GenBank/DDBJ databases">
        <title>Genomic Encyclopedia of Archaeal and Bacterial Type Strains, Phase II (KMG-II): from individual species to whole genera.</title>
        <authorList>
            <person name="Goeker M."/>
        </authorList>
    </citation>
    <scope>NUCLEOTIDE SEQUENCE [LARGE SCALE GENOMIC DNA]</scope>
    <source>
        <strain evidence="1 2">ATCC BAA-1139</strain>
    </source>
</reference>
<gene>
    <name evidence="1" type="ORF">JN12_03896</name>
</gene>
<proteinExistence type="predicted"/>
<name>A0A562V6B8_9BACT</name>
<evidence type="ECO:0000313" key="1">
    <source>
        <dbReference type="EMBL" id="TWJ13307.1"/>
    </source>
</evidence>
<keyword evidence="2" id="KW-1185">Reference proteome</keyword>
<organism evidence="1 2">
    <name type="scientific">Geobacter argillaceus</name>
    <dbReference type="NCBI Taxonomy" id="345631"/>
    <lineage>
        <taxon>Bacteria</taxon>
        <taxon>Pseudomonadati</taxon>
        <taxon>Thermodesulfobacteriota</taxon>
        <taxon>Desulfuromonadia</taxon>
        <taxon>Geobacterales</taxon>
        <taxon>Geobacteraceae</taxon>
        <taxon>Geobacter</taxon>
    </lineage>
</organism>
<comment type="caution">
    <text evidence="1">The sequence shown here is derived from an EMBL/GenBank/DDBJ whole genome shotgun (WGS) entry which is preliminary data.</text>
</comment>
<accession>A0A562V6B8</accession>